<dbReference type="InterPro" id="IPR039523">
    <property type="entry name" value="RimK-rel_E_lig_ATP-grasp"/>
</dbReference>
<dbReference type="SUPFAM" id="SSF56059">
    <property type="entry name" value="Glutathione synthetase ATP-binding domain-like"/>
    <property type="match status" value="1"/>
</dbReference>
<protein>
    <recommendedName>
        <fullName evidence="1">Alpha-L-glutamate ligase-related protein ATP-grasp domain-containing protein</fullName>
    </recommendedName>
</protein>
<dbReference type="AlphaFoldDB" id="A0A6N2SVK5"/>
<sequence length="384" mass="44728">MNDKRSMDLNELLYDGVSRKFATYYLEHAMAEKNNSLYDQDYVEWAHEHGFLAESAYAYGLTDENLKDYLSDYDYYKVWPVNNWSRIWVNDKLTLKLMLSDSELTGFMPEYYYYSFDGMLKPLQDTSYHGGDTLDNFIKLLQDKKEFACKPCNGTASVGFVRLSYLDGDFYINGNKTDKEGIKKFVTENSNYVFTEYLRPSEQFAKYSPFIHTLRIVVINTNGDNPVIVGGYLRLPNKHSGEANYLVLDDSNKGKYNVFCEVDFETGKFGNAKLTYCDRVCATEVHPDTGEKIEGRIENYDKLKKLINYVSCKFSNLEYMGFDIGITDSGFKCMEINTHPGIKYMQIFEPFNKNPYMATYFQRKIDEINRMSSSEKQKRNNILR</sequence>
<evidence type="ECO:0000259" key="1">
    <source>
        <dbReference type="Pfam" id="PF14397"/>
    </source>
</evidence>
<gene>
    <name evidence="2" type="ORF">BGLFYP119_01307</name>
</gene>
<proteinExistence type="predicted"/>
<feature type="domain" description="Alpha-L-glutamate ligase-related protein ATP-grasp" evidence="1">
    <location>
        <begin position="129"/>
        <end position="347"/>
    </location>
</feature>
<organism evidence="2">
    <name type="scientific">Blautia glucerasea</name>
    <dbReference type="NCBI Taxonomy" id="536633"/>
    <lineage>
        <taxon>Bacteria</taxon>
        <taxon>Bacillati</taxon>
        <taxon>Bacillota</taxon>
        <taxon>Clostridia</taxon>
        <taxon>Lachnospirales</taxon>
        <taxon>Lachnospiraceae</taxon>
        <taxon>Blautia</taxon>
    </lineage>
</organism>
<dbReference type="EMBL" id="CACRST010000011">
    <property type="protein sequence ID" value="VYS97146.1"/>
    <property type="molecule type" value="Genomic_DNA"/>
</dbReference>
<reference evidence="2" key="1">
    <citation type="submission" date="2019-11" db="EMBL/GenBank/DDBJ databases">
        <authorList>
            <person name="Feng L."/>
        </authorList>
    </citation>
    <scope>NUCLEOTIDE SEQUENCE</scope>
    <source>
        <strain evidence="2">BgluceraseaLFYP119</strain>
    </source>
</reference>
<name>A0A6N2SVK5_9FIRM</name>
<dbReference type="Gene3D" id="3.30.470.20">
    <property type="entry name" value="ATP-grasp fold, B domain"/>
    <property type="match status" value="1"/>
</dbReference>
<dbReference type="Pfam" id="PF14397">
    <property type="entry name" value="ATPgrasp_ST"/>
    <property type="match status" value="1"/>
</dbReference>
<accession>A0A6N2SVK5</accession>
<evidence type="ECO:0000313" key="2">
    <source>
        <dbReference type="EMBL" id="VYS97146.1"/>
    </source>
</evidence>
<dbReference type="RefSeq" id="WP_156353640.1">
    <property type="nucleotide sequence ID" value="NZ_CACRST010000011.1"/>
</dbReference>